<accession>X0WA75</accession>
<organism evidence="2">
    <name type="scientific">marine sediment metagenome</name>
    <dbReference type="NCBI Taxonomy" id="412755"/>
    <lineage>
        <taxon>unclassified sequences</taxon>
        <taxon>metagenomes</taxon>
        <taxon>ecological metagenomes</taxon>
    </lineage>
</organism>
<dbReference type="EMBL" id="BARS01023266">
    <property type="protein sequence ID" value="GAG09561.1"/>
    <property type="molecule type" value="Genomic_DNA"/>
</dbReference>
<evidence type="ECO:0000256" key="1">
    <source>
        <dbReference type="SAM" id="MobiDB-lite"/>
    </source>
</evidence>
<protein>
    <submittedName>
        <fullName evidence="2">Uncharacterized protein</fullName>
    </submittedName>
</protein>
<proteinExistence type="predicted"/>
<gene>
    <name evidence="2" type="ORF">S01H1_37065</name>
</gene>
<dbReference type="Gene3D" id="3.30.1120.10">
    <property type="match status" value="1"/>
</dbReference>
<feature type="region of interest" description="Disordered" evidence="1">
    <location>
        <begin position="59"/>
        <end position="79"/>
    </location>
</feature>
<dbReference type="InterPro" id="IPR017850">
    <property type="entry name" value="Alkaline_phosphatase_core_sf"/>
</dbReference>
<dbReference type="SUPFAM" id="SSF53649">
    <property type="entry name" value="Alkaline phosphatase-like"/>
    <property type="match status" value="1"/>
</dbReference>
<reference evidence="2" key="1">
    <citation type="journal article" date="2014" name="Front. Microbiol.">
        <title>High frequency of phylogenetically diverse reductive dehalogenase-homologous genes in deep subseafloor sedimentary metagenomes.</title>
        <authorList>
            <person name="Kawai M."/>
            <person name="Futagami T."/>
            <person name="Toyoda A."/>
            <person name="Takaki Y."/>
            <person name="Nishi S."/>
            <person name="Hori S."/>
            <person name="Arai W."/>
            <person name="Tsubouchi T."/>
            <person name="Morono Y."/>
            <person name="Uchiyama I."/>
            <person name="Ito T."/>
            <person name="Fujiyama A."/>
            <person name="Inagaki F."/>
            <person name="Takami H."/>
        </authorList>
    </citation>
    <scope>NUCLEOTIDE SEQUENCE</scope>
    <source>
        <strain evidence="2">Expedition CK06-06</strain>
    </source>
</reference>
<sequence length="122" mass="13572">GQSLPENAGEDSYNILPALLNEEYAKPIREATIHHSSNGKFAIRQGKWKLITSLGSGGFSNPKNLEPEPGGPAGQLYNMEEDTGETTNLYLEYPDVVEHLTSLLEKYKKQGYSIRRNKAVSY</sequence>
<name>X0WA75_9ZZZZ</name>
<feature type="non-terminal residue" evidence="2">
    <location>
        <position position="1"/>
    </location>
</feature>
<evidence type="ECO:0000313" key="2">
    <source>
        <dbReference type="EMBL" id="GAG09561.1"/>
    </source>
</evidence>
<comment type="caution">
    <text evidence="2">The sequence shown here is derived from an EMBL/GenBank/DDBJ whole genome shotgun (WGS) entry which is preliminary data.</text>
</comment>
<dbReference type="AlphaFoldDB" id="X0WA75"/>